<dbReference type="PROSITE" id="PS50943">
    <property type="entry name" value="HTH_CROC1"/>
    <property type="match status" value="1"/>
</dbReference>
<dbReference type="CDD" id="cd00093">
    <property type="entry name" value="HTH_XRE"/>
    <property type="match status" value="1"/>
</dbReference>
<dbReference type="HOGENOM" id="CLU_1044807_0_0_9"/>
<protein>
    <submittedName>
        <fullName evidence="2">Putative transcription factor, MBF1 like protein</fullName>
    </submittedName>
</protein>
<evidence type="ECO:0000259" key="1">
    <source>
        <dbReference type="PROSITE" id="PS50943"/>
    </source>
</evidence>
<dbReference type="Gene3D" id="1.10.260.40">
    <property type="entry name" value="lambda repressor-like DNA-binding domains"/>
    <property type="match status" value="1"/>
</dbReference>
<dbReference type="Proteomes" id="UP000013520">
    <property type="component" value="Chromosome"/>
</dbReference>
<evidence type="ECO:0000313" key="2">
    <source>
        <dbReference type="EMBL" id="AGL01137.1"/>
    </source>
</evidence>
<feature type="domain" description="HTH cro/C1-type" evidence="1">
    <location>
        <begin position="10"/>
        <end position="53"/>
    </location>
</feature>
<dbReference type="EMBL" id="CP003273">
    <property type="protein sequence ID" value="AGL01137.1"/>
    <property type="molecule type" value="Genomic_DNA"/>
</dbReference>
<reference evidence="2 3" key="1">
    <citation type="submission" date="2012-01" db="EMBL/GenBank/DDBJ databases">
        <title>Complete sequence of Desulfotomaculum gibsoniae DSM 7213.</title>
        <authorList>
            <consortium name="US DOE Joint Genome Institute"/>
            <person name="Lucas S."/>
            <person name="Han J."/>
            <person name="Lapidus A."/>
            <person name="Cheng J.-F."/>
            <person name="Goodwin L."/>
            <person name="Pitluck S."/>
            <person name="Peters L."/>
            <person name="Ovchinnikova G."/>
            <person name="Teshima H."/>
            <person name="Detter J.C."/>
            <person name="Han C."/>
            <person name="Tapia R."/>
            <person name="Land M."/>
            <person name="Hauser L."/>
            <person name="Kyrpides N."/>
            <person name="Ivanova N."/>
            <person name="Pagani I."/>
            <person name="Parshina S."/>
            <person name="Plugge C."/>
            <person name="Muyzer G."/>
            <person name="Kuever J."/>
            <person name="Ivanova A."/>
            <person name="Nazina T."/>
            <person name="Klenk H.-P."/>
            <person name="Brambilla E."/>
            <person name="Spring S."/>
            <person name="Stams A.F."/>
            <person name="Woyke T."/>
        </authorList>
    </citation>
    <scope>NUCLEOTIDE SEQUENCE [LARGE SCALE GENOMIC DNA]</scope>
    <source>
        <strain evidence="2 3">DSM 7213</strain>
    </source>
</reference>
<dbReference type="InterPro" id="IPR001387">
    <property type="entry name" value="Cro/C1-type_HTH"/>
</dbReference>
<name>R4KHK9_9FIRM</name>
<dbReference type="Pfam" id="PF01381">
    <property type="entry name" value="HTH_3"/>
    <property type="match status" value="1"/>
</dbReference>
<sequence length="266" mass="30265">MLTCRTGSILRLLRESLNYSVRKLAEKYKLSASAINAWETGRNKPNDTMANIIYSLWNEWLNQKDKLDLVESIFGKDTDGLEEWTASDIASIHFENFLESCHIRELVISSLENIMNVKIIAGEFLAKHLEFLPAALIAQAKYITADQILDNIILSNTLEAQKLYLCRLSLSEFKPIKTQSKDNNKINRSQIKMVFRSLTDAIDTILATTQNIQLESNSISFEGYYLGDKTNKSAFEIQNDTPRIVIELTSLWAHGYNSVFLGDKSK</sequence>
<dbReference type="STRING" id="767817.Desgi_1666"/>
<dbReference type="SUPFAM" id="SSF47413">
    <property type="entry name" value="lambda repressor-like DNA-binding domains"/>
    <property type="match status" value="1"/>
</dbReference>
<evidence type="ECO:0000313" key="3">
    <source>
        <dbReference type="Proteomes" id="UP000013520"/>
    </source>
</evidence>
<dbReference type="RefSeq" id="WP_006524375.1">
    <property type="nucleotide sequence ID" value="NC_021184.1"/>
</dbReference>
<keyword evidence="3" id="KW-1185">Reference proteome</keyword>
<gene>
    <name evidence="2" type="ORF">Desgi_1666</name>
</gene>
<organism evidence="2 3">
    <name type="scientific">Desulfoscipio gibsoniae DSM 7213</name>
    <dbReference type="NCBI Taxonomy" id="767817"/>
    <lineage>
        <taxon>Bacteria</taxon>
        <taxon>Bacillati</taxon>
        <taxon>Bacillota</taxon>
        <taxon>Clostridia</taxon>
        <taxon>Eubacteriales</taxon>
        <taxon>Desulfallaceae</taxon>
        <taxon>Desulfoscipio</taxon>
    </lineage>
</organism>
<dbReference type="eggNOG" id="COG1813">
    <property type="taxonomic scope" value="Bacteria"/>
</dbReference>
<dbReference type="AlphaFoldDB" id="R4KHK9"/>
<accession>R4KHK9</accession>
<dbReference type="GO" id="GO:0003677">
    <property type="term" value="F:DNA binding"/>
    <property type="evidence" value="ECO:0007669"/>
    <property type="project" value="InterPro"/>
</dbReference>
<dbReference type="KEGG" id="dgi:Desgi_1666"/>
<dbReference type="OrthoDB" id="9801008at2"/>
<dbReference type="InterPro" id="IPR010982">
    <property type="entry name" value="Lambda_DNA-bd_dom_sf"/>
</dbReference>
<proteinExistence type="predicted"/>